<dbReference type="PRINTS" id="PR00164">
    <property type="entry name" value="ABC2TRNSPORT"/>
</dbReference>
<dbReference type="InterPro" id="IPR013525">
    <property type="entry name" value="ABC2_TM"/>
</dbReference>
<dbReference type="Pfam" id="PF01061">
    <property type="entry name" value="ABC2_membrane"/>
    <property type="match status" value="1"/>
</dbReference>
<evidence type="ECO:0000313" key="12">
    <source>
        <dbReference type="EMBL" id="PYE16585.1"/>
    </source>
</evidence>
<dbReference type="PANTHER" id="PTHR30413">
    <property type="entry name" value="INNER MEMBRANE TRANSPORT PERMEASE"/>
    <property type="match status" value="1"/>
</dbReference>
<evidence type="ECO:0000256" key="2">
    <source>
        <dbReference type="ARBA" id="ARBA00007783"/>
    </source>
</evidence>
<evidence type="ECO:0000256" key="7">
    <source>
        <dbReference type="ARBA" id="ARBA00022989"/>
    </source>
</evidence>
<feature type="transmembrane region" description="Helical" evidence="10">
    <location>
        <begin position="233"/>
        <end position="251"/>
    </location>
</feature>
<comment type="caution">
    <text evidence="12">The sequence shown here is derived from an EMBL/GenBank/DDBJ whole genome shotgun (WGS) entry which is preliminary data.</text>
</comment>
<gene>
    <name evidence="12" type="ORF">C7410_12926</name>
</gene>
<evidence type="ECO:0000256" key="6">
    <source>
        <dbReference type="ARBA" id="ARBA00022692"/>
    </source>
</evidence>
<evidence type="ECO:0000256" key="5">
    <source>
        <dbReference type="ARBA" id="ARBA00022597"/>
    </source>
</evidence>
<keyword evidence="3" id="KW-0813">Transport</keyword>
<evidence type="ECO:0000256" key="8">
    <source>
        <dbReference type="ARBA" id="ARBA00023047"/>
    </source>
</evidence>
<keyword evidence="7 10" id="KW-1133">Transmembrane helix</keyword>
<keyword evidence="8" id="KW-0625">Polysaccharide transport</keyword>
<dbReference type="Proteomes" id="UP000247772">
    <property type="component" value="Unassembled WGS sequence"/>
</dbReference>
<feature type="transmembrane region" description="Helical" evidence="10">
    <location>
        <begin position="113"/>
        <end position="137"/>
    </location>
</feature>
<dbReference type="OrthoDB" id="9814458at2"/>
<dbReference type="GO" id="GO:0015774">
    <property type="term" value="P:polysaccharide transport"/>
    <property type="evidence" value="ECO:0007669"/>
    <property type="project" value="UniProtKB-KW"/>
</dbReference>
<dbReference type="AlphaFoldDB" id="A0A2V4TLM4"/>
<evidence type="ECO:0000256" key="10">
    <source>
        <dbReference type="SAM" id="Phobius"/>
    </source>
</evidence>
<dbReference type="PANTHER" id="PTHR30413:SF10">
    <property type="entry name" value="CAPSULE POLYSACCHARIDE EXPORT INNER-MEMBRANE PROTEIN CTRC"/>
    <property type="match status" value="1"/>
</dbReference>
<dbReference type="GO" id="GO:0140359">
    <property type="term" value="F:ABC-type transporter activity"/>
    <property type="evidence" value="ECO:0007669"/>
    <property type="project" value="InterPro"/>
</dbReference>
<feature type="transmembrane region" description="Helical" evidence="10">
    <location>
        <begin position="143"/>
        <end position="165"/>
    </location>
</feature>
<comment type="subcellular location">
    <subcellularLocation>
        <location evidence="1">Cell membrane</location>
        <topology evidence="1">Multi-pass membrane protein</topology>
    </subcellularLocation>
</comment>
<feature type="domain" description="ABC-2 type transporter transmembrane" evidence="11">
    <location>
        <begin position="16"/>
        <end position="223"/>
    </location>
</feature>
<keyword evidence="4" id="KW-1003">Cell membrane</keyword>
<proteinExistence type="inferred from homology"/>
<evidence type="ECO:0000313" key="13">
    <source>
        <dbReference type="Proteomes" id="UP000247772"/>
    </source>
</evidence>
<feature type="transmembrane region" description="Helical" evidence="10">
    <location>
        <begin position="177"/>
        <end position="195"/>
    </location>
</feature>
<feature type="transmembrane region" description="Helical" evidence="10">
    <location>
        <begin position="35"/>
        <end position="56"/>
    </location>
</feature>
<evidence type="ECO:0000256" key="1">
    <source>
        <dbReference type="ARBA" id="ARBA00004651"/>
    </source>
</evidence>
<protein>
    <submittedName>
        <fullName evidence="12">Capsular polysaccharide transport system permease protein</fullName>
    </submittedName>
</protein>
<dbReference type="GO" id="GO:0043190">
    <property type="term" value="C:ATP-binding cassette (ABC) transporter complex"/>
    <property type="evidence" value="ECO:0007669"/>
    <property type="project" value="InterPro"/>
</dbReference>
<accession>A0A2V4TLM4</accession>
<reference evidence="12 13" key="1">
    <citation type="submission" date="2018-06" db="EMBL/GenBank/DDBJ databases">
        <title>Genomic Encyclopedia of Type Strains, Phase IV (KMG-V): Genome sequencing to study the core and pangenomes of soil and plant-associated prokaryotes.</title>
        <authorList>
            <person name="Whitman W."/>
        </authorList>
    </citation>
    <scope>NUCLEOTIDE SEQUENCE [LARGE SCALE GENOMIC DNA]</scope>
    <source>
        <strain evidence="12 13">SRCL-318</strain>
    </source>
</reference>
<sequence length="261" mass="29325">MNAYLRQSLVIQSRVIGALLMREIITRYGRHNVGFLWLFLEPMLFTMGITALWNAVKEVHGTNLSVTAFAVTGYSTILLWRNCSNRMVKALEVNQTLLYHRNVRVIDVFAARLLLEIAGATASLIVLTCIFSAVGWMTFPSDLLVVVEGWLLLAWFSFSLGLIVGALSERSELIERVWHIFTYLMFPLSGAAYLVDWLPPKLQSLALWVPMVSSTEMMRQGYFGAAIHTHARPLYFVSVNLGLTLIGLAAVNDTSKRVEPE</sequence>
<dbReference type="GO" id="GO:0015920">
    <property type="term" value="P:lipopolysaccharide transport"/>
    <property type="evidence" value="ECO:0007669"/>
    <property type="project" value="TreeGrafter"/>
</dbReference>
<keyword evidence="9 10" id="KW-0472">Membrane</keyword>
<name>A0A2V4TLM4_9BURK</name>
<keyword evidence="5" id="KW-0762">Sugar transport</keyword>
<evidence type="ECO:0000259" key="11">
    <source>
        <dbReference type="Pfam" id="PF01061"/>
    </source>
</evidence>
<evidence type="ECO:0000256" key="3">
    <source>
        <dbReference type="ARBA" id="ARBA00022448"/>
    </source>
</evidence>
<dbReference type="EMBL" id="QJSQ01000029">
    <property type="protein sequence ID" value="PYE16585.1"/>
    <property type="molecule type" value="Genomic_DNA"/>
</dbReference>
<dbReference type="InterPro" id="IPR000412">
    <property type="entry name" value="ABC_2_transport"/>
</dbReference>
<feature type="transmembrane region" description="Helical" evidence="10">
    <location>
        <begin position="62"/>
        <end position="80"/>
    </location>
</feature>
<keyword evidence="6 10" id="KW-0812">Transmembrane</keyword>
<evidence type="ECO:0000256" key="9">
    <source>
        <dbReference type="ARBA" id="ARBA00023136"/>
    </source>
</evidence>
<comment type="similarity">
    <text evidence="2">Belongs to the ABC-2 integral membrane protein family.</text>
</comment>
<evidence type="ECO:0000256" key="4">
    <source>
        <dbReference type="ARBA" id="ARBA00022475"/>
    </source>
</evidence>
<dbReference type="RefSeq" id="WP_110856995.1">
    <property type="nucleotide sequence ID" value="NZ_QJSQ01000029.1"/>
</dbReference>
<organism evidence="12 13">
    <name type="scientific">Paraburkholderia silvatlantica</name>
    <dbReference type="NCBI Taxonomy" id="321895"/>
    <lineage>
        <taxon>Bacteria</taxon>
        <taxon>Pseudomonadati</taxon>
        <taxon>Pseudomonadota</taxon>
        <taxon>Betaproteobacteria</taxon>
        <taxon>Burkholderiales</taxon>
        <taxon>Burkholderiaceae</taxon>
        <taxon>Paraburkholderia</taxon>
    </lineage>
</organism>